<gene>
    <name evidence="1" type="ORF">Q3M24_07925</name>
</gene>
<accession>A0AAU8LZW7</accession>
<reference evidence="1" key="1">
    <citation type="journal article" date="2024" name="Syst. Appl. Microbiol.">
        <title>First single-strain enrichments of Electrothrix cable bacteria, description of E. aestuarii sp. nov. and E. rattekaaiensis sp. nov., and proposal of a cable bacteria taxonomy following the rules of the SeqCode.</title>
        <authorList>
            <person name="Plum-Jensen L.E."/>
            <person name="Schramm A."/>
            <person name="Marshall I.P.G."/>
        </authorList>
    </citation>
    <scope>NUCLEOTIDE SEQUENCE</scope>
    <source>
        <strain evidence="1">Rat1</strain>
    </source>
</reference>
<proteinExistence type="predicted"/>
<organism evidence="1">
    <name type="scientific">Candidatus Electrothrix aestuarii</name>
    <dbReference type="NCBI Taxonomy" id="3062594"/>
    <lineage>
        <taxon>Bacteria</taxon>
        <taxon>Pseudomonadati</taxon>
        <taxon>Thermodesulfobacteriota</taxon>
        <taxon>Desulfobulbia</taxon>
        <taxon>Desulfobulbales</taxon>
        <taxon>Desulfobulbaceae</taxon>
        <taxon>Candidatus Electrothrix</taxon>
    </lineage>
</organism>
<reference evidence="1" key="2">
    <citation type="submission" date="2024-06" db="EMBL/GenBank/DDBJ databases">
        <authorList>
            <person name="Plum-Jensen L.E."/>
            <person name="Schramm A."/>
            <person name="Marshall I.P.G."/>
        </authorList>
    </citation>
    <scope>NUCLEOTIDE SEQUENCE</scope>
    <source>
        <strain evidence="1">Rat1</strain>
    </source>
</reference>
<evidence type="ECO:0000313" key="1">
    <source>
        <dbReference type="EMBL" id="XCN74655.1"/>
    </source>
</evidence>
<sequence>MKTAEKSGAYNTETGQERVVMGGRRHRKSWFDRQRNFFVRQFFADFFTLTFSFQKLYNSYCECRGTAMGSSCYLLHNNGENSHCRIWDRLNWMIGEESDKGPLWSLRELCRLVWPEGEHEENVEGSLVDWLIGSIFHEAIRLREDVHILNNYGNAAFKNRQLAAAQENGSLPKNLPASRLAKVMDRKNLIKRVAVDVMQQMEQLAFLFGQTNNMLRTMLSGLSDNFLLVRFLVEQEDVVEELWSETLAEVFADMYLGVPAQGFCAAGQSYMSGQWYTRALIMYKRALEFDDGCGEAERKIEELESLIQKNSTFLGAA</sequence>
<dbReference type="KEGG" id="eaj:Q3M24_07925"/>
<dbReference type="EMBL" id="CP159373">
    <property type="protein sequence ID" value="XCN74655.1"/>
    <property type="molecule type" value="Genomic_DNA"/>
</dbReference>
<protein>
    <submittedName>
        <fullName evidence="1">Uncharacterized protein</fullName>
    </submittedName>
</protein>
<dbReference type="AlphaFoldDB" id="A0AAU8LZW7"/>
<name>A0AAU8LZW7_9BACT</name>